<feature type="domain" description="Ig-like" evidence="3">
    <location>
        <begin position="23"/>
        <end position="106"/>
    </location>
</feature>
<evidence type="ECO:0000259" key="3">
    <source>
        <dbReference type="PROSITE" id="PS50835"/>
    </source>
</evidence>
<proteinExistence type="predicted"/>
<dbReference type="GO" id="GO:0008046">
    <property type="term" value="F:axon guidance receptor activity"/>
    <property type="evidence" value="ECO:0007669"/>
    <property type="project" value="TreeGrafter"/>
</dbReference>
<keyword evidence="6" id="KW-1185">Reference proteome</keyword>
<dbReference type="InterPro" id="IPR003598">
    <property type="entry name" value="Ig_sub2"/>
</dbReference>
<dbReference type="GO" id="GO:0007156">
    <property type="term" value="P:homophilic cell adhesion via plasma membrane adhesion molecules"/>
    <property type="evidence" value="ECO:0007669"/>
    <property type="project" value="TreeGrafter"/>
</dbReference>
<protein>
    <submittedName>
        <fullName evidence="5">Uncharacterized protein</fullName>
    </submittedName>
</protein>
<organism evidence="5 6">
    <name type="scientific">Ridgeia piscesae</name>
    <name type="common">Tubeworm</name>
    <dbReference type="NCBI Taxonomy" id="27915"/>
    <lineage>
        <taxon>Eukaryota</taxon>
        <taxon>Metazoa</taxon>
        <taxon>Spiralia</taxon>
        <taxon>Lophotrochozoa</taxon>
        <taxon>Annelida</taxon>
        <taxon>Polychaeta</taxon>
        <taxon>Sedentaria</taxon>
        <taxon>Canalipalpata</taxon>
        <taxon>Sabellida</taxon>
        <taxon>Siboglinidae</taxon>
        <taxon>Ridgeia</taxon>
    </lineage>
</organism>
<dbReference type="EMBL" id="JAODUO010000114">
    <property type="protein sequence ID" value="KAK2189108.1"/>
    <property type="molecule type" value="Genomic_DNA"/>
</dbReference>
<feature type="domain" description="Ig-like" evidence="3">
    <location>
        <begin position="111"/>
        <end position="198"/>
    </location>
</feature>
<dbReference type="SUPFAM" id="SSF49265">
    <property type="entry name" value="Fibronectin type III"/>
    <property type="match status" value="1"/>
</dbReference>
<accession>A0AAD9P6K7</accession>
<dbReference type="Pfam" id="PF07679">
    <property type="entry name" value="I-set"/>
    <property type="match status" value="1"/>
</dbReference>
<feature type="domain" description="Fibronectin type-III" evidence="4">
    <location>
        <begin position="301"/>
        <end position="407"/>
    </location>
</feature>
<dbReference type="GO" id="GO:0030424">
    <property type="term" value="C:axon"/>
    <property type="evidence" value="ECO:0007669"/>
    <property type="project" value="TreeGrafter"/>
</dbReference>
<dbReference type="CDD" id="cd00096">
    <property type="entry name" value="Ig"/>
    <property type="match status" value="1"/>
</dbReference>
<dbReference type="CDD" id="cd00063">
    <property type="entry name" value="FN3"/>
    <property type="match status" value="1"/>
</dbReference>
<dbReference type="InterPro" id="IPR013783">
    <property type="entry name" value="Ig-like_fold"/>
</dbReference>
<evidence type="ECO:0000313" key="5">
    <source>
        <dbReference type="EMBL" id="KAK2189108.1"/>
    </source>
</evidence>
<keyword evidence="2" id="KW-1133">Transmembrane helix</keyword>
<dbReference type="PANTHER" id="PTHR45080:SF33">
    <property type="entry name" value="IG-LIKE DOMAIN-CONTAINING PROTEIN"/>
    <property type="match status" value="1"/>
</dbReference>
<dbReference type="PROSITE" id="PS50835">
    <property type="entry name" value="IG_LIKE"/>
    <property type="match status" value="3"/>
</dbReference>
<dbReference type="GO" id="GO:0043025">
    <property type="term" value="C:neuronal cell body"/>
    <property type="evidence" value="ECO:0007669"/>
    <property type="project" value="TreeGrafter"/>
</dbReference>
<dbReference type="GO" id="GO:0005886">
    <property type="term" value="C:plasma membrane"/>
    <property type="evidence" value="ECO:0007669"/>
    <property type="project" value="TreeGrafter"/>
</dbReference>
<dbReference type="InterPro" id="IPR036116">
    <property type="entry name" value="FN3_sf"/>
</dbReference>
<dbReference type="InterPro" id="IPR013098">
    <property type="entry name" value="Ig_I-set"/>
</dbReference>
<comment type="caution">
    <text evidence="5">The sequence shown here is derived from an EMBL/GenBank/DDBJ whole genome shotgun (WGS) entry which is preliminary data.</text>
</comment>
<keyword evidence="2" id="KW-0812">Transmembrane</keyword>
<dbReference type="PROSITE" id="PS50853">
    <property type="entry name" value="FN3"/>
    <property type="match status" value="1"/>
</dbReference>
<feature type="transmembrane region" description="Helical" evidence="2">
    <location>
        <begin position="429"/>
        <end position="451"/>
    </location>
</feature>
<dbReference type="Gene3D" id="2.60.40.10">
    <property type="entry name" value="Immunoglobulins"/>
    <property type="match status" value="4"/>
</dbReference>
<dbReference type="SUPFAM" id="SSF48726">
    <property type="entry name" value="Immunoglobulin"/>
    <property type="match status" value="3"/>
</dbReference>
<dbReference type="InterPro" id="IPR003961">
    <property type="entry name" value="FN3_dom"/>
</dbReference>
<dbReference type="InterPro" id="IPR003599">
    <property type="entry name" value="Ig_sub"/>
</dbReference>
<dbReference type="Pfam" id="PF13927">
    <property type="entry name" value="Ig_3"/>
    <property type="match status" value="2"/>
</dbReference>
<dbReference type="InterPro" id="IPR007110">
    <property type="entry name" value="Ig-like_dom"/>
</dbReference>
<keyword evidence="2" id="KW-0472">Membrane</keyword>
<dbReference type="Proteomes" id="UP001209878">
    <property type="component" value="Unassembled WGS sequence"/>
</dbReference>
<name>A0AAD9P6K7_RIDPI</name>
<dbReference type="InterPro" id="IPR036179">
    <property type="entry name" value="Ig-like_dom_sf"/>
</dbReference>
<feature type="domain" description="Ig-like" evidence="3">
    <location>
        <begin position="205"/>
        <end position="299"/>
    </location>
</feature>
<evidence type="ECO:0000259" key="4">
    <source>
        <dbReference type="PROSITE" id="PS50853"/>
    </source>
</evidence>
<dbReference type="PANTHER" id="PTHR45080">
    <property type="entry name" value="CONTACTIN 5"/>
    <property type="match status" value="1"/>
</dbReference>
<evidence type="ECO:0000256" key="2">
    <source>
        <dbReference type="SAM" id="Phobius"/>
    </source>
</evidence>
<dbReference type="InterPro" id="IPR050958">
    <property type="entry name" value="Cell_Adh-Cytoskel_Orgn"/>
</dbReference>
<reference evidence="5" key="1">
    <citation type="journal article" date="2023" name="Mol. Biol. Evol.">
        <title>Third-Generation Sequencing Reveals the Adaptive Role of the Epigenome in Three Deep-Sea Polychaetes.</title>
        <authorList>
            <person name="Perez M."/>
            <person name="Aroh O."/>
            <person name="Sun Y."/>
            <person name="Lan Y."/>
            <person name="Juniper S.K."/>
            <person name="Young C.R."/>
            <person name="Angers B."/>
            <person name="Qian P.Y."/>
        </authorList>
    </citation>
    <scope>NUCLEOTIDE SEQUENCE</scope>
    <source>
        <strain evidence="5">R07B-5</strain>
    </source>
</reference>
<evidence type="ECO:0000256" key="1">
    <source>
        <dbReference type="ARBA" id="ARBA00022737"/>
    </source>
</evidence>
<keyword evidence="1" id="KW-0677">Repeat</keyword>
<gene>
    <name evidence="5" type="ORF">NP493_115g09004</name>
</gene>
<dbReference type="AlphaFoldDB" id="A0AAD9P6K7"/>
<dbReference type="SMART" id="SM00409">
    <property type="entry name" value="IG"/>
    <property type="match status" value="3"/>
</dbReference>
<evidence type="ECO:0000313" key="6">
    <source>
        <dbReference type="Proteomes" id="UP001209878"/>
    </source>
</evidence>
<dbReference type="SMART" id="SM00408">
    <property type="entry name" value="IGc2"/>
    <property type="match status" value="3"/>
</dbReference>
<sequence>MFSYVSDAYSFLSGNQEITVLLGDSATIRCEVANLGDTQVVFWQNGSNVMAMARNVFNNDGGRILVGGTGNVYDLVINQVKLSDEGSYTCQIPGADGTIQQKNMLTVTIPPSVDLIPDLDEIDMDIGETITLQCDAHGKPEPDILWSLPSDTMGGMEDDMMDVEGGRFVLNNIQKEDAGVYTCTASNGAGSPVSRTIRIKVNYPPTVHVEQSTIYTGPGHKVSIECIFDANPPVNVIWTHNGTDIDFDQRQNIHMGKLPAKDGNRETLEISNLQPMDLGEYRCDGGNDRGTAFEDVVLSALPHSLAIVSKRTGKYSDQYTLKWHVVSVSPIIDYRFMMKEVNNSGPSKWQNSTIPSSKGQYTLPLYEEEKVLKKLEQNTTYVVRLRARNAFGQTEWTERFRFTTSDEVAPPPDAVKKVTKPNAGGSASVAAQFASTSIAALVLTALSLLMLA</sequence>
<dbReference type="GO" id="GO:0050808">
    <property type="term" value="P:synapse organization"/>
    <property type="evidence" value="ECO:0007669"/>
    <property type="project" value="TreeGrafter"/>
</dbReference>